<proteinExistence type="predicted"/>
<organism evidence="2">
    <name type="scientific">Naegleria gruberi</name>
    <name type="common">Amoeba</name>
    <dbReference type="NCBI Taxonomy" id="5762"/>
    <lineage>
        <taxon>Eukaryota</taxon>
        <taxon>Discoba</taxon>
        <taxon>Heterolobosea</taxon>
        <taxon>Tetramitia</taxon>
        <taxon>Eutetramitia</taxon>
        <taxon>Vahlkampfiidae</taxon>
        <taxon>Naegleria</taxon>
    </lineage>
</organism>
<dbReference type="OrthoDB" id="10251134at2759"/>
<accession>D2VM84</accession>
<keyword evidence="2" id="KW-1185">Reference proteome</keyword>
<gene>
    <name evidence="1" type="ORF">NAEGRDRAFT_80517</name>
</gene>
<dbReference type="GeneID" id="8851559"/>
<dbReference type="OMA" id="AIRPYKI"/>
<dbReference type="AlphaFoldDB" id="D2VM84"/>
<name>D2VM84_NAEGR</name>
<evidence type="ECO:0000313" key="1">
    <source>
        <dbReference type="EMBL" id="EFC41945.1"/>
    </source>
</evidence>
<dbReference type="EMBL" id="GG738882">
    <property type="protein sequence ID" value="EFC41945.1"/>
    <property type="molecule type" value="Genomic_DNA"/>
</dbReference>
<dbReference type="Proteomes" id="UP000006671">
    <property type="component" value="Unassembled WGS sequence"/>
</dbReference>
<protein>
    <submittedName>
        <fullName evidence="1">Predicted protein</fullName>
    </submittedName>
</protein>
<dbReference type="InParanoid" id="D2VM84"/>
<evidence type="ECO:0000313" key="2">
    <source>
        <dbReference type="Proteomes" id="UP000006671"/>
    </source>
</evidence>
<sequence>MLNRLATTKATSKILCNNNSKRSYAVVAQTPRAYDTSKEAFKAASPLQSLWNNGAYEDRLISLLTAIRPYKITPEFIAAANEALNKQYKTEDLIPKEKNLEFARAMDGVDTIELDEHTLISFYGEDYKDILNEFFELKPVLSQRAMDRYLQLNHEEYLKIKKERAEKILTWCQETAKSL</sequence>
<dbReference type="RefSeq" id="XP_002674689.1">
    <property type="nucleotide sequence ID" value="XM_002674643.1"/>
</dbReference>
<reference evidence="1 2" key="1">
    <citation type="journal article" date="2010" name="Cell">
        <title>The genome of Naegleria gruberi illuminates early eukaryotic versatility.</title>
        <authorList>
            <person name="Fritz-Laylin L.K."/>
            <person name="Prochnik S.E."/>
            <person name="Ginger M.L."/>
            <person name="Dacks J.B."/>
            <person name="Carpenter M.L."/>
            <person name="Field M.C."/>
            <person name="Kuo A."/>
            <person name="Paredez A."/>
            <person name="Chapman J."/>
            <person name="Pham J."/>
            <person name="Shu S."/>
            <person name="Neupane R."/>
            <person name="Cipriano M."/>
            <person name="Mancuso J."/>
            <person name="Tu H."/>
            <person name="Salamov A."/>
            <person name="Lindquist E."/>
            <person name="Shapiro H."/>
            <person name="Lucas S."/>
            <person name="Grigoriev I.V."/>
            <person name="Cande W.Z."/>
            <person name="Fulton C."/>
            <person name="Rokhsar D.S."/>
            <person name="Dawson S.C."/>
        </authorList>
    </citation>
    <scope>NUCLEOTIDE SEQUENCE [LARGE SCALE GENOMIC DNA]</scope>
    <source>
        <strain evidence="1 2">NEG-M</strain>
    </source>
</reference>
<dbReference type="VEuPathDB" id="AmoebaDB:NAEGRDRAFT_80517"/>
<dbReference type="KEGG" id="ngr:NAEGRDRAFT_80517"/>